<dbReference type="CDD" id="cd00086">
    <property type="entry name" value="homeodomain"/>
    <property type="match status" value="1"/>
</dbReference>
<evidence type="ECO:0000256" key="4">
    <source>
        <dbReference type="ARBA" id="ARBA00023155"/>
    </source>
</evidence>
<evidence type="ECO:0000256" key="9">
    <source>
        <dbReference type="RuleBase" id="RU000682"/>
    </source>
</evidence>
<dbReference type="PROSITE" id="PS50071">
    <property type="entry name" value="HOMEOBOX_2"/>
    <property type="match status" value="1"/>
</dbReference>
<evidence type="ECO:0000256" key="8">
    <source>
        <dbReference type="PROSITE-ProRule" id="PRU00108"/>
    </source>
</evidence>
<keyword evidence="3 8" id="KW-0238">DNA-binding</keyword>
<comment type="similarity">
    <text evidence="7">Belongs to the HD-ZIP homeobox family. Class I subfamily.</text>
</comment>
<dbReference type="EMBL" id="EF083545">
    <property type="protein sequence ID" value="ABK22889.1"/>
    <property type="molecule type" value="mRNA"/>
</dbReference>
<dbReference type="AlphaFoldDB" id="A9NQH8"/>
<feature type="region of interest" description="Disordered" evidence="11">
    <location>
        <begin position="1"/>
        <end position="30"/>
    </location>
</feature>
<sequence length="300" mass="34167">MSSTSYSGAMNLSEHDIGEEDGSDDCPHFGEKKRRLTIEQVKTLEKSFELRNKLDPERKMQLAKALGLHQRQISVWFQNRRARWKTKQMEKNFAVLKHEYETLRRNYDILFQKNRQFKDEVQWLSRELKDNDRSSKVSISEIESQKKPANSVPKITDSPMELSVKSEICINFTEQPKHNYPTTTNEQDGGCCSYMTESASSIFNMDSPRTIESPQSPGIPQMASASANRSSPVLVVEGSSVGGEVAASVQKTPPPGLHEWHCLPKVEVDQSTEESWCNLLYSLEEQGALMLCEYWRVPDG</sequence>
<evidence type="ECO:0000256" key="3">
    <source>
        <dbReference type="ARBA" id="ARBA00023125"/>
    </source>
</evidence>
<dbReference type="SUPFAM" id="SSF46689">
    <property type="entry name" value="Homeodomain-like"/>
    <property type="match status" value="1"/>
</dbReference>
<dbReference type="GO" id="GO:0005634">
    <property type="term" value="C:nucleus"/>
    <property type="evidence" value="ECO:0007669"/>
    <property type="project" value="UniProtKB-SubCell"/>
</dbReference>
<dbReference type="GO" id="GO:0045893">
    <property type="term" value="P:positive regulation of DNA-templated transcription"/>
    <property type="evidence" value="ECO:0007669"/>
    <property type="project" value="TreeGrafter"/>
</dbReference>
<dbReference type="Gene3D" id="1.10.10.60">
    <property type="entry name" value="Homeodomain-like"/>
    <property type="match status" value="1"/>
</dbReference>
<keyword evidence="5" id="KW-0804">Transcription</keyword>
<evidence type="ECO:0000256" key="1">
    <source>
        <dbReference type="ARBA" id="ARBA00004123"/>
    </source>
</evidence>
<dbReference type="InterPro" id="IPR045224">
    <property type="entry name" value="HDZip_class_I_plant"/>
</dbReference>
<feature type="region of interest" description="Disordered" evidence="11">
    <location>
        <begin position="134"/>
        <end position="156"/>
    </location>
</feature>
<dbReference type="PANTHER" id="PTHR24326:SF606">
    <property type="entry name" value="HOMEOBOX-LEUCINE ZIPPER PROTEIN ATHB-54"/>
    <property type="match status" value="1"/>
</dbReference>
<feature type="DNA-binding region" description="Homeobox" evidence="8">
    <location>
        <begin position="29"/>
        <end position="88"/>
    </location>
</feature>
<evidence type="ECO:0000256" key="11">
    <source>
        <dbReference type="SAM" id="MobiDB-lite"/>
    </source>
</evidence>
<evidence type="ECO:0000256" key="6">
    <source>
        <dbReference type="ARBA" id="ARBA00023242"/>
    </source>
</evidence>
<dbReference type="InterPro" id="IPR003106">
    <property type="entry name" value="Leu_zip_homeo"/>
</dbReference>
<evidence type="ECO:0000256" key="5">
    <source>
        <dbReference type="ARBA" id="ARBA00023163"/>
    </source>
</evidence>
<keyword evidence="10" id="KW-0175">Coiled coil</keyword>
<comment type="subcellular location">
    <subcellularLocation>
        <location evidence="1 8 9">Nucleus</location>
    </subcellularLocation>
</comment>
<organism evidence="13">
    <name type="scientific">Picea sitchensis</name>
    <name type="common">Sitka spruce</name>
    <name type="synonym">Pinus sitchensis</name>
    <dbReference type="NCBI Taxonomy" id="3332"/>
    <lineage>
        <taxon>Eukaryota</taxon>
        <taxon>Viridiplantae</taxon>
        <taxon>Streptophyta</taxon>
        <taxon>Embryophyta</taxon>
        <taxon>Tracheophyta</taxon>
        <taxon>Spermatophyta</taxon>
        <taxon>Pinopsida</taxon>
        <taxon>Pinidae</taxon>
        <taxon>Conifers I</taxon>
        <taxon>Pinales</taxon>
        <taxon>Pinaceae</taxon>
        <taxon>Picea</taxon>
    </lineage>
</organism>
<evidence type="ECO:0000313" key="13">
    <source>
        <dbReference type="EMBL" id="ABK22889.1"/>
    </source>
</evidence>
<reference evidence="13" key="1">
    <citation type="journal article" date="2008" name="BMC Genomics">
        <title>A conifer genomics resource of 200,000 spruce (Picea spp.) ESTs and 6,464 high-quality, sequence-finished full-length cDNAs for Sitka spruce (Picea sitchensis).</title>
        <authorList>
            <person name="Ralph S.G."/>
            <person name="Chun H.J."/>
            <person name="Kolosova N."/>
            <person name="Cooper D."/>
            <person name="Oddy C."/>
            <person name="Ritland C.E."/>
            <person name="Kirkpatrick R."/>
            <person name="Moore R."/>
            <person name="Barber S."/>
            <person name="Holt R.A."/>
            <person name="Jones S.J."/>
            <person name="Marra M.A."/>
            <person name="Douglas C.J."/>
            <person name="Ritland K."/>
            <person name="Bohlmann J."/>
        </authorList>
    </citation>
    <scope>NUCLEOTIDE SEQUENCE</scope>
    <source>
        <tissue evidence="13">Green portion of the leader tissue</tissue>
    </source>
</reference>
<feature type="coiled-coil region" evidence="10">
    <location>
        <begin position="86"/>
        <end position="120"/>
    </location>
</feature>
<dbReference type="InterPro" id="IPR001356">
    <property type="entry name" value="HD"/>
</dbReference>
<proteinExistence type="evidence at transcript level"/>
<keyword evidence="2" id="KW-0805">Transcription regulation</keyword>
<evidence type="ECO:0000256" key="2">
    <source>
        <dbReference type="ARBA" id="ARBA00023015"/>
    </source>
</evidence>
<dbReference type="SMART" id="SM00389">
    <property type="entry name" value="HOX"/>
    <property type="match status" value="1"/>
</dbReference>
<feature type="compositionally biased region" description="Polar residues" evidence="11">
    <location>
        <begin position="1"/>
        <end position="10"/>
    </location>
</feature>
<dbReference type="Pfam" id="PF00046">
    <property type="entry name" value="Homeodomain"/>
    <property type="match status" value="1"/>
</dbReference>
<dbReference type="InterPro" id="IPR009057">
    <property type="entry name" value="Homeodomain-like_sf"/>
</dbReference>
<dbReference type="PANTHER" id="PTHR24326">
    <property type="entry name" value="HOMEOBOX-LEUCINE ZIPPER PROTEIN"/>
    <property type="match status" value="1"/>
</dbReference>
<evidence type="ECO:0000256" key="10">
    <source>
        <dbReference type="SAM" id="Coils"/>
    </source>
</evidence>
<dbReference type="PRINTS" id="PR00031">
    <property type="entry name" value="HTHREPRESSR"/>
</dbReference>
<feature type="domain" description="Homeobox" evidence="12">
    <location>
        <begin position="27"/>
        <end position="87"/>
    </location>
</feature>
<dbReference type="Pfam" id="PF02183">
    <property type="entry name" value="HALZ"/>
    <property type="match status" value="1"/>
</dbReference>
<dbReference type="PROSITE" id="PS00027">
    <property type="entry name" value="HOMEOBOX_1"/>
    <property type="match status" value="1"/>
</dbReference>
<evidence type="ECO:0000256" key="7">
    <source>
        <dbReference type="ARBA" id="ARBA00025748"/>
    </source>
</evidence>
<name>A9NQH8_PICSI</name>
<dbReference type="InterPro" id="IPR000047">
    <property type="entry name" value="HTH_motif"/>
</dbReference>
<dbReference type="GO" id="GO:0043565">
    <property type="term" value="F:sequence-specific DNA binding"/>
    <property type="evidence" value="ECO:0007669"/>
    <property type="project" value="InterPro"/>
</dbReference>
<protein>
    <recommendedName>
        <fullName evidence="12">Homeobox domain-containing protein</fullName>
    </recommendedName>
</protein>
<dbReference type="InterPro" id="IPR017970">
    <property type="entry name" value="Homeobox_CS"/>
</dbReference>
<keyword evidence="4 8" id="KW-0371">Homeobox</keyword>
<dbReference type="GO" id="GO:0000981">
    <property type="term" value="F:DNA-binding transcription factor activity, RNA polymerase II-specific"/>
    <property type="evidence" value="ECO:0007669"/>
    <property type="project" value="InterPro"/>
</dbReference>
<evidence type="ECO:0000259" key="12">
    <source>
        <dbReference type="PROSITE" id="PS50071"/>
    </source>
</evidence>
<keyword evidence="6 8" id="KW-0539">Nucleus</keyword>
<accession>A9NQH8</accession>